<keyword evidence="1" id="KW-1133">Transmembrane helix</keyword>
<protein>
    <recommendedName>
        <fullName evidence="3">Transmembrane protein</fullName>
    </recommendedName>
</protein>
<evidence type="ECO:0000313" key="2">
    <source>
        <dbReference type="EMBL" id="AFK34789.1"/>
    </source>
</evidence>
<organism evidence="2">
    <name type="scientific">Medicago truncatula</name>
    <name type="common">Barrel medic</name>
    <name type="synonym">Medicago tribuloides</name>
    <dbReference type="NCBI Taxonomy" id="3880"/>
    <lineage>
        <taxon>Eukaryota</taxon>
        <taxon>Viridiplantae</taxon>
        <taxon>Streptophyta</taxon>
        <taxon>Embryophyta</taxon>
        <taxon>Tracheophyta</taxon>
        <taxon>Spermatophyta</taxon>
        <taxon>Magnoliopsida</taxon>
        <taxon>eudicotyledons</taxon>
        <taxon>Gunneridae</taxon>
        <taxon>Pentapetalae</taxon>
        <taxon>rosids</taxon>
        <taxon>fabids</taxon>
        <taxon>Fabales</taxon>
        <taxon>Fabaceae</taxon>
        <taxon>Papilionoideae</taxon>
        <taxon>50 kb inversion clade</taxon>
        <taxon>NPAAA clade</taxon>
        <taxon>Hologalegina</taxon>
        <taxon>IRL clade</taxon>
        <taxon>Trifolieae</taxon>
        <taxon>Medicago</taxon>
    </lineage>
</organism>
<keyword evidence="1" id="KW-0812">Transmembrane</keyword>
<dbReference type="EMBL" id="BT134994">
    <property type="protein sequence ID" value="AFK34789.1"/>
    <property type="molecule type" value="mRNA"/>
</dbReference>
<dbReference type="AlphaFoldDB" id="I3S3E7"/>
<reference evidence="2" key="1">
    <citation type="submission" date="2012-05" db="EMBL/GenBank/DDBJ databases">
        <authorList>
            <person name="Krishnakumar V."/>
            <person name="Cheung F."/>
            <person name="Xiao Y."/>
            <person name="Chan A."/>
            <person name="Moskal W.A."/>
            <person name="Town C.D."/>
        </authorList>
    </citation>
    <scope>NUCLEOTIDE SEQUENCE</scope>
</reference>
<accession>I3S3E7</accession>
<proteinExistence type="evidence at transcript level"/>
<sequence length="87" mass="10314">MNRVGFWRPMLMVRFVLREKMSQKGIRTMKKLINQHFCLVGFIPVILVTLILMGICILWVGLRNSSTEEERKYHQLKSMLSFLDIKT</sequence>
<evidence type="ECO:0008006" key="3">
    <source>
        <dbReference type="Google" id="ProtNLM"/>
    </source>
</evidence>
<evidence type="ECO:0000256" key="1">
    <source>
        <dbReference type="SAM" id="Phobius"/>
    </source>
</evidence>
<name>I3S3E7_MEDTR</name>
<feature type="transmembrane region" description="Helical" evidence="1">
    <location>
        <begin position="37"/>
        <end position="62"/>
    </location>
</feature>
<keyword evidence="1" id="KW-0472">Membrane</keyword>